<evidence type="ECO:0000256" key="4">
    <source>
        <dbReference type="ARBA" id="ARBA00023242"/>
    </source>
</evidence>
<dbReference type="Pfam" id="PF02820">
    <property type="entry name" value="MBT"/>
    <property type="match status" value="4"/>
</dbReference>
<reference evidence="9" key="1">
    <citation type="submission" date="2025-08" db="UniProtKB">
        <authorList>
            <consortium name="RefSeq"/>
        </authorList>
    </citation>
    <scope>IDENTIFICATION</scope>
    <source>
        <tissue evidence="9">Whole larvae</tissue>
    </source>
</reference>
<gene>
    <name evidence="9" type="primary">LOC113516461</name>
</gene>
<dbReference type="SMART" id="SM00561">
    <property type="entry name" value="MBT"/>
    <property type="match status" value="4"/>
</dbReference>
<dbReference type="Gene3D" id="2.30.30.140">
    <property type="match status" value="4"/>
</dbReference>
<evidence type="ECO:0000313" key="8">
    <source>
        <dbReference type="Proteomes" id="UP001652740"/>
    </source>
</evidence>
<feature type="repeat" description="MBT" evidence="5">
    <location>
        <begin position="109"/>
        <end position="210"/>
    </location>
</feature>
<dbReference type="Gene3D" id="3.90.1150.190">
    <property type="entry name" value="SLED domain"/>
    <property type="match status" value="1"/>
</dbReference>
<dbReference type="PROSITE" id="PS51079">
    <property type="entry name" value="MBT"/>
    <property type="match status" value="4"/>
</dbReference>
<dbReference type="CDD" id="cd20095">
    <property type="entry name" value="MBT_SFMBT_rpt3"/>
    <property type="match status" value="1"/>
</dbReference>
<dbReference type="PANTHER" id="PTHR12247">
    <property type="entry name" value="POLYCOMB GROUP PROTEIN"/>
    <property type="match status" value="1"/>
</dbReference>
<dbReference type="InterPro" id="IPR038348">
    <property type="entry name" value="SLED_sf"/>
</dbReference>
<feature type="repeat" description="MBT" evidence="5">
    <location>
        <begin position="4"/>
        <end position="100"/>
    </location>
</feature>
<dbReference type="PANTHER" id="PTHR12247:SF129">
    <property type="entry name" value="SOP-2-RELATED PROTEIN 3"/>
    <property type="match status" value="1"/>
</dbReference>
<keyword evidence="8" id="KW-1185">Reference proteome</keyword>
<dbReference type="CDD" id="cd20093">
    <property type="entry name" value="MBT_SFMBT_rpt1"/>
    <property type="match status" value="1"/>
</dbReference>
<dbReference type="InterPro" id="IPR013761">
    <property type="entry name" value="SAM/pointed_sf"/>
</dbReference>
<organism evidence="8 9">
    <name type="scientific">Galleria mellonella</name>
    <name type="common">Greater wax moth</name>
    <dbReference type="NCBI Taxonomy" id="7137"/>
    <lineage>
        <taxon>Eukaryota</taxon>
        <taxon>Metazoa</taxon>
        <taxon>Ecdysozoa</taxon>
        <taxon>Arthropoda</taxon>
        <taxon>Hexapoda</taxon>
        <taxon>Insecta</taxon>
        <taxon>Pterygota</taxon>
        <taxon>Neoptera</taxon>
        <taxon>Endopterygota</taxon>
        <taxon>Lepidoptera</taxon>
        <taxon>Glossata</taxon>
        <taxon>Ditrysia</taxon>
        <taxon>Pyraloidea</taxon>
        <taxon>Pyralidae</taxon>
        <taxon>Galleriinae</taxon>
        <taxon>Galleria</taxon>
    </lineage>
</organism>
<dbReference type="InterPro" id="IPR021987">
    <property type="entry name" value="SLED"/>
</dbReference>
<dbReference type="RefSeq" id="XP_052750206.1">
    <property type="nucleotide sequence ID" value="XM_052894246.1"/>
</dbReference>
<feature type="repeat" description="MBT" evidence="5">
    <location>
        <begin position="338"/>
        <end position="432"/>
    </location>
</feature>
<dbReference type="SUPFAM" id="SSF47769">
    <property type="entry name" value="SAM/Pointed domain"/>
    <property type="match status" value="1"/>
</dbReference>
<dbReference type="Gene3D" id="1.10.150.50">
    <property type="entry name" value="Transcription Factor, Ets-1"/>
    <property type="match status" value="1"/>
</dbReference>
<dbReference type="CDD" id="cd20094">
    <property type="entry name" value="MBT_SFMBT_rpt2"/>
    <property type="match status" value="1"/>
</dbReference>
<evidence type="ECO:0000256" key="2">
    <source>
        <dbReference type="ARBA" id="ARBA00022491"/>
    </source>
</evidence>
<dbReference type="InterPro" id="IPR004092">
    <property type="entry name" value="Mbt"/>
</dbReference>
<dbReference type="InterPro" id="IPR050548">
    <property type="entry name" value="PcG_chromatin_remod_factors"/>
</dbReference>
<evidence type="ECO:0000256" key="5">
    <source>
        <dbReference type="PROSITE-ProRule" id="PRU00459"/>
    </source>
</evidence>
<accession>A0ABM3MFP3</accession>
<sequence length="873" mass="100208">MVEFDWSIFLEANKCIAVPEELFSHVEASLNNGIRQGMLLEVCHKTNPDIYWIAKITMVCGHLLRIKFIGADSDFWCDISGTKVHPLGWCGKYDELIEPPDDINERYGDTIIDIMKKVLMGGQSVSIEALNNKGLSPIDRIISGMKVEVQNILDPYKYWIATVSENVGGRLLLRYDGADDDQQDFWIFFSNPRLCNFGFVTNKGSPWQFKYPGKVNKFSCKNKLSTQLRQSAEESIKEPTPADLFQPTPSLEVHNFVTGMKLEALSPQDMKSIRPATVTKVFNNFHFLVIIDDHLEDYEESKMAWLCDSMHPYIYPIGWAEKHNITFKTPKIWKEGPFDWDEYLSMTSSVPAPDYCFGNKTPLKGIEVNMMLEAVNPQNHAEIHVATVGSIVEHMVCVELLPIGEKVWYAHDSDLLFPVGWCDSNNYELHIPDTSTNKESPKLAEEVRNVKEDMKSSEEWCDRIFFNYKCYSGPSISRNKLSQLPKHVGPGPLSLVLKEVLNKIISASYKPAKLLKDWETEEAPEEGMRLEMLRAKLKTSTYHAYVPIATTADQVMSFCREMCIKMQACPCLFGPVEYLEHCPQNCQQVDKSIFHNGTERRGRPKGTFSSKKKKKKSTPEKREKEQQMSQDITKDGEYIESEHSAGSTPPSEPGTRPNSPESGIEYKRSKRKRQEQKNTYPKMEMKTRGAKLPNFALQMKEAHWNKKDVETMYNNTCVTKKQNSPDSDTENDTNESSSNSRDAKNISDVSDSEEPELKKLKFTSYDPLPSDNKMFEKDTSLPWMKDKLKLSPNPLEWSVDDVYSYLINTDDCKLIAKKMKEEEIDGEAFIMLDLATIQDFLHMKKEFALQLCKHITMIRWYYIVNYEDNDESL</sequence>
<evidence type="ECO:0000256" key="6">
    <source>
        <dbReference type="SAM" id="MobiDB-lite"/>
    </source>
</evidence>
<evidence type="ECO:0000256" key="3">
    <source>
        <dbReference type="ARBA" id="ARBA00022737"/>
    </source>
</evidence>
<feature type="repeat" description="MBT" evidence="5">
    <location>
        <begin position="226"/>
        <end position="330"/>
    </location>
</feature>
<keyword evidence="2" id="KW-0678">Repressor</keyword>
<comment type="subcellular location">
    <subcellularLocation>
        <location evidence="1">Nucleus</location>
    </subcellularLocation>
</comment>
<dbReference type="GeneID" id="113516461"/>
<proteinExistence type="predicted"/>
<feature type="region of interest" description="Disordered" evidence="6">
    <location>
        <begin position="718"/>
        <end position="755"/>
    </location>
</feature>
<keyword evidence="3" id="KW-0677">Repeat</keyword>
<keyword evidence="4" id="KW-0539">Nucleus</keyword>
<evidence type="ECO:0000256" key="1">
    <source>
        <dbReference type="ARBA" id="ARBA00004123"/>
    </source>
</evidence>
<feature type="compositionally biased region" description="Basic and acidic residues" evidence="6">
    <location>
        <begin position="617"/>
        <end position="643"/>
    </location>
</feature>
<name>A0ABM3MFP3_GALME</name>
<evidence type="ECO:0000259" key="7">
    <source>
        <dbReference type="Pfam" id="PF12140"/>
    </source>
</evidence>
<dbReference type="SUPFAM" id="SSF63748">
    <property type="entry name" value="Tudor/PWWP/MBT"/>
    <property type="match status" value="4"/>
</dbReference>
<dbReference type="Proteomes" id="UP001652740">
    <property type="component" value="Unplaced"/>
</dbReference>
<evidence type="ECO:0000313" key="9">
    <source>
        <dbReference type="RefSeq" id="XP_052750206.1"/>
    </source>
</evidence>
<protein>
    <submittedName>
        <fullName evidence="9">Scm-like with four MBT domains protein 2</fullName>
    </submittedName>
</protein>
<dbReference type="Pfam" id="PF12140">
    <property type="entry name" value="SLED"/>
    <property type="match status" value="1"/>
</dbReference>
<feature type="domain" description="SLED" evidence="7">
    <location>
        <begin position="463"/>
        <end position="575"/>
    </location>
</feature>
<feature type="region of interest" description="Disordered" evidence="6">
    <location>
        <begin position="596"/>
        <end position="689"/>
    </location>
</feature>